<feature type="compositionally biased region" description="Basic and acidic residues" evidence="1">
    <location>
        <begin position="872"/>
        <end position="881"/>
    </location>
</feature>
<feature type="compositionally biased region" description="Basic and acidic residues" evidence="1">
    <location>
        <begin position="380"/>
        <end position="394"/>
    </location>
</feature>
<feature type="compositionally biased region" description="Polar residues" evidence="1">
    <location>
        <begin position="661"/>
        <end position="675"/>
    </location>
</feature>
<protein>
    <submittedName>
        <fullName evidence="2">Uncharacterized protein</fullName>
    </submittedName>
</protein>
<proteinExistence type="predicted"/>
<accession>A0AA37GE49</accession>
<feature type="compositionally biased region" description="Low complexity" evidence="1">
    <location>
        <begin position="927"/>
        <end position="941"/>
    </location>
</feature>
<feature type="compositionally biased region" description="Basic and acidic residues" evidence="1">
    <location>
        <begin position="530"/>
        <end position="572"/>
    </location>
</feature>
<feature type="compositionally biased region" description="Low complexity" evidence="1">
    <location>
        <begin position="596"/>
        <end position="633"/>
    </location>
</feature>
<organism evidence="2 3">
    <name type="scientific">Colletotrichum liriopes</name>
    <dbReference type="NCBI Taxonomy" id="708192"/>
    <lineage>
        <taxon>Eukaryota</taxon>
        <taxon>Fungi</taxon>
        <taxon>Dikarya</taxon>
        <taxon>Ascomycota</taxon>
        <taxon>Pezizomycotina</taxon>
        <taxon>Sordariomycetes</taxon>
        <taxon>Hypocreomycetidae</taxon>
        <taxon>Glomerellales</taxon>
        <taxon>Glomerellaceae</taxon>
        <taxon>Colletotrichum</taxon>
        <taxon>Colletotrichum spaethianum species complex</taxon>
    </lineage>
</organism>
<dbReference type="EMBL" id="BPPX01000003">
    <property type="protein sequence ID" value="GJC78975.1"/>
    <property type="molecule type" value="Genomic_DNA"/>
</dbReference>
<feature type="region of interest" description="Disordered" evidence="1">
    <location>
        <begin position="800"/>
        <end position="1002"/>
    </location>
</feature>
<evidence type="ECO:0000313" key="2">
    <source>
        <dbReference type="EMBL" id="GJC78975.1"/>
    </source>
</evidence>
<evidence type="ECO:0000256" key="1">
    <source>
        <dbReference type="SAM" id="MobiDB-lite"/>
    </source>
</evidence>
<feature type="compositionally biased region" description="Basic and acidic residues" evidence="1">
    <location>
        <begin position="579"/>
        <end position="594"/>
    </location>
</feature>
<feature type="region of interest" description="Disordered" evidence="1">
    <location>
        <begin position="1"/>
        <end position="106"/>
    </location>
</feature>
<feature type="compositionally biased region" description="Pro residues" evidence="1">
    <location>
        <begin position="890"/>
        <end position="899"/>
    </location>
</feature>
<feature type="compositionally biased region" description="Polar residues" evidence="1">
    <location>
        <begin position="493"/>
        <end position="509"/>
    </location>
</feature>
<dbReference type="Proteomes" id="UP001055172">
    <property type="component" value="Unassembled WGS sequence"/>
</dbReference>
<sequence>MANPGSFGTPVQQTNDADNDSHNVGPDRANLNGSPAVDDLENKHITGVEDQLISADVSVSGGSDTEASRAARDGEKGHGRTSSSVKKPATFKAVPHEYFDDQTRREDELDVGPELLTIGNLDAVIAAETCRKVGDWHGFRPRVNSAANGAQPASGPDPNAVWNKNRQPKKLTDEELKKYGIHMASRLAPESGQAQGNWADIEDDDDDWAPETITWTDGTKTTLPHPDETPAPPPEPTPPPPPKEKAMEKPKSPAPPPRTTASPSIKSGGLASGKGLILKAGSADKPTLVAKPPAPPTPVKSPWAPLPPIEKAPPVVAEPPALQAGARYSARDQITKSNTPPPHHAKEIAADDFSRSAWREGPAAGGNRELFNSQSGRYEPAPDRRGSMRSDVHPRQPALLQRPSQSDHPEPSAAFQTSRNSVPDGPYGRRRGSSVASGGSGSYLQRPVKGHEIPMPPQDLLNARRGSMAGSVDSPVSPRNFSPSGLQHGPRTHGNQQWQPRPSPGTSHASLHAAGSQPDARPVQPPPMARLEEDLELQKKIMREKRELAMQRRREEEAREEAARKERIKAKLEAMGPPPERKSAKKETSPEDSNRPAQAQSQSQQQDGSAGPDAGPQPSATSPGSSTAPVTAPHASDKPFSDKPTTAGGDHGRRHGGQEAKQPSSWVAPSPQQERLPTWGASAPQAPRNVWGSPNNDRGLGNGTFSTDLVRLAESQVAQLPGQLPSAQGKKGPAPIAPPSVQRGPPQAQAVSQPRPVPGGPREANDMRNRWANSVLEGDKIVLDEKRTQRLERDRTLAERGLTIEQAQASIKDTWRPAGDGRRDPANVIHHDVSSRGIDHPSAPPGSSTASILPSSGPSAATQSRTSSRFFPPKDSRHDSSGSHTEPSRPNSPSPPPPDMLGHPAFDGDALHPHVSLPRPHPVVKLPPSASAVQPAASRSSGQFAWATPAGYKDGPGSHARGPYQPSHAPHRSQDQTGNENWQDRINNLLTGRKPNSPRKHQVSSLSLRVLLITRVI</sequence>
<feature type="compositionally biased region" description="Pro residues" evidence="1">
    <location>
        <begin position="292"/>
        <end position="311"/>
    </location>
</feature>
<feature type="compositionally biased region" description="Acidic residues" evidence="1">
    <location>
        <begin position="200"/>
        <end position="209"/>
    </location>
</feature>
<name>A0AA37GE49_9PEZI</name>
<feature type="compositionally biased region" description="Basic and acidic residues" evidence="1">
    <location>
        <begin position="242"/>
        <end position="251"/>
    </location>
</feature>
<feature type="compositionally biased region" description="Pro residues" evidence="1">
    <location>
        <begin position="229"/>
        <end position="241"/>
    </location>
</feature>
<feature type="compositionally biased region" description="Basic and acidic residues" evidence="1">
    <location>
        <begin position="813"/>
        <end position="839"/>
    </location>
</feature>
<reference evidence="2 3" key="1">
    <citation type="submission" date="2021-07" db="EMBL/GenBank/DDBJ databases">
        <title>Genome data of Colletotrichum spaethianum.</title>
        <authorList>
            <person name="Utami Y.D."/>
            <person name="Hiruma K."/>
        </authorList>
    </citation>
    <scope>NUCLEOTIDE SEQUENCE [LARGE SCALE GENOMIC DNA]</scope>
    <source>
        <strain evidence="2 3">MAFF 242679</strain>
    </source>
</reference>
<feature type="compositionally biased region" description="Basic and acidic residues" evidence="1">
    <location>
        <begin position="94"/>
        <end position="106"/>
    </location>
</feature>
<evidence type="ECO:0000313" key="3">
    <source>
        <dbReference type="Proteomes" id="UP001055172"/>
    </source>
</evidence>
<feature type="compositionally biased region" description="Basic and acidic residues" evidence="1">
    <location>
        <begin position="344"/>
        <end position="358"/>
    </location>
</feature>
<keyword evidence="3" id="KW-1185">Reference proteome</keyword>
<feature type="compositionally biased region" description="Basic and acidic residues" evidence="1">
    <location>
        <begin position="66"/>
        <end position="78"/>
    </location>
</feature>
<feature type="compositionally biased region" description="Polar residues" evidence="1">
    <location>
        <begin position="845"/>
        <end position="869"/>
    </location>
</feature>
<gene>
    <name evidence="2" type="ORF">ColLi_01813</name>
</gene>
<dbReference type="AlphaFoldDB" id="A0AA37GE49"/>
<feature type="compositionally biased region" description="Low complexity" evidence="1">
    <location>
        <begin position="312"/>
        <end position="321"/>
    </location>
</feature>
<feature type="compositionally biased region" description="Polar residues" evidence="1">
    <location>
        <begin position="975"/>
        <end position="990"/>
    </location>
</feature>
<feature type="region of interest" description="Disordered" evidence="1">
    <location>
        <begin position="141"/>
        <end position="766"/>
    </location>
</feature>
<comment type="caution">
    <text evidence="2">The sequence shown here is derived from an EMBL/GenBank/DDBJ whole genome shotgun (WGS) entry which is preliminary data.</text>
</comment>